<keyword evidence="9 20" id="KW-0418">Kinase</keyword>
<evidence type="ECO:0000256" key="10">
    <source>
        <dbReference type="ARBA" id="ARBA00022840"/>
    </source>
</evidence>
<reference evidence="21" key="1">
    <citation type="submission" date="2017-01" db="EMBL/GenBank/DDBJ databases">
        <authorList>
            <person name="Varghese N."/>
            <person name="Submissions S."/>
        </authorList>
    </citation>
    <scope>NUCLEOTIDE SEQUENCE [LARGE SCALE GENOMIC DNA]</scope>
    <source>
        <strain evidence="21">DSM 23127</strain>
    </source>
</reference>
<evidence type="ECO:0000256" key="13">
    <source>
        <dbReference type="ARBA" id="ARBA00023026"/>
    </source>
</evidence>
<comment type="catalytic activity">
    <reaction evidence="1">
        <text>ATP + protein L-histidine = ADP + protein N-phospho-L-histidine.</text>
        <dbReference type="EC" id="2.7.13.3"/>
    </reaction>
</comment>
<dbReference type="PANTHER" id="PTHR45528">
    <property type="entry name" value="SENSOR HISTIDINE KINASE CPXA"/>
    <property type="match status" value="1"/>
</dbReference>
<dbReference type="CDD" id="cd00075">
    <property type="entry name" value="HATPase"/>
    <property type="match status" value="1"/>
</dbReference>
<dbReference type="InterPro" id="IPR050398">
    <property type="entry name" value="HssS/ArlS-like"/>
</dbReference>
<dbReference type="RefSeq" id="WP_076558492.1">
    <property type="nucleotide sequence ID" value="NZ_FTOC01000004.1"/>
</dbReference>
<dbReference type="InterPro" id="IPR004358">
    <property type="entry name" value="Sig_transdc_His_kin-like_C"/>
</dbReference>
<dbReference type="EC" id="2.7.13.3" evidence="3"/>
<comment type="function">
    <text evidence="15">Member of the two-component regulatory system HssS/HssR involved in intracellular heme homeostasis and tempering of staphylococcal virulence. HssS functions as a heme sensor histidine kinase which is autophosphorylated at a histidine residue and transfers its phosphate group to an aspartate residue of HssR. HssR/HssS activates the expression of hrtAB, an efflux pump, in response to extracellular heme, hemin, hemoglobin or blood.</text>
</comment>
<dbReference type="GO" id="GO:0005524">
    <property type="term" value="F:ATP binding"/>
    <property type="evidence" value="ECO:0007669"/>
    <property type="project" value="UniProtKB-KW"/>
</dbReference>
<dbReference type="InterPro" id="IPR003661">
    <property type="entry name" value="HisK_dim/P_dom"/>
</dbReference>
<dbReference type="SMART" id="SM00304">
    <property type="entry name" value="HAMP"/>
    <property type="match status" value="1"/>
</dbReference>
<keyword evidence="10" id="KW-0067">ATP-binding</keyword>
<evidence type="ECO:0000256" key="11">
    <source>
        <dbReference type="ARBA" id="ARBA00022989"/>
    </source>
</evidence>
<evidence type="ECO:0000256" key="8">
    <source>
        <dbReference type="ARBA" id="ARBA00022741"/>
    </source>
</evidence>
<dbReference type="SMART" id="SM00387">
    <property type="entry name" value="HATPase_c"/>
    <property type="match status" value="1"/>
</dbReference>
<dbReference type="Proteomes" id="UP000187608">
    <property type="component" value="Unassembled WGS sequence"/>
</dbReference>
<evidence type="ECO:0000256" key="2">
    <source>
        <dbReference type="ARBA" id="ARBA00004651"/>
    </source>
</evidence>
<dbReference type="OrthoDB" id="9813151at2"/>
<dbReference type="InterPro" id="IPR005467">
    <property type="entry name" value="His_kinase_dom"/>
</dbReference>
<gene>
    <name evidence="20" type="ORF">SAMN05421687_104255</name>
</gene>
<dbReference type="FunFam" id="1.10.287.130:FF:000001">
    <property type="entry name" value="Two-component sensor histidine kinase"/>
    <property type="match status" value="1"/>
</dbReference>
<dbReference type="PROSITE" id="PS50885">
    <property type="entry name" value="HAMP"/>
    <property type="match status" value="1"/>
</dbReference>
<evidence type="ECO:0000313" key="21">
    <source>
        <dbReference type="Proteomes" id="UP000187608"/>
    </source>
</evidence>
<keyword evidence="6" id="KW-0808">Transferase</keyword>
<evidence type="ECO:0000256" key="16">
    <source>
        <dbReference type="ARBA" id="ARBA00040841"/>
    </source>
</evidence>
<evidence type="ECO:0000256" key="12">
    <source>
        <dbReference type="ARBA" id="ARBA00023012"/>
    </source>
</evidence>
<keyword evidence="11 17" id="KW-1133">Transmembrane helix</keyword>
<dbReference type="PANTHER" id="PTHR45528:SF11">
    <property type="entry name" value="HISTIDINE KINASE"/>
    <property type="match status" value="1"/>
</dbReference>
<dbReference type="STRING" id="570947.SAMN05421687_104255"/>
<feature type="transmembrane region" description="Helical" evidence="17">
    <location>
        <begin position="158"/>
        <end position="186"/>
    </location>
</feature>
<dbReference type="InterPro" id="IPR036890">
    <property type="entry name" value="HATPase_C_sf"/>
</dbReference>
<evidence type="ECO:0000256" key="1">
    <source>
        <dbReference type="ARBA" id="ARBA00000085"/>
    </source>
</evidence>
<dbReference type="GO" id="GO:0000155">
    <property type="term" value="F:phosphorelay sensor kinase activity"/>
    <property type="evidence" value="ECO:0007669"/>
    <property type="project" value="InterPro"/>
</dbReference>
<keyword evidence="14 17" id="KW-0472">Membrane</keyword>
<dbReference type="PROSITE" id="PS50109">
    <property type="entry name" value="HIS_KIN"/>
    <property type="match status" value="1"/>
</dbReference>
<keyword evidence="5" id="KW-0597">Phosphoprotein</keyword>
<dbReference type="CDD" id="cd00082">
    <property type="entry name" value="HisKA"/>
    <property type="match status" value="1"/>
</dbReference>
<dbReference type="PRINTS" id="PR00344">
    <property type="entry name" value="BCTRLSENSOR"/>
</dbReference>
<dbReference type="Pfam" id="PF00672">
    <property type="entry name" value="HAMP"/>
    <property type="match status" value="1"/>
</dbReference>
<evidence type="ECO:0000256" key="7">
    <source>
        <dbReference type="ARBA" id="ARBA00022692"/>
    </source>
</evidence>
<dbReference type="Gene3D" id="3.30.565.10">
    <property type="entry name" value="Histidine kinase-like ATPase, C-terminal domain"/>
    <property type="match status" value="1"/>
</dbReference>
<dbReference type="SUPFAM" id="SSF55874">
    <property type="entry name" value="ATPase domain of HSP90 chaperone/DNA topoisomerase II/histidine kinase"/>
    <property type="match status" value="1"/>
</dbReference>
<dbReference type="Gene3D" id="6.10.340.10">
    <property type="match status" value="1"/>
</dbReference>
<evidence type="ECO:0000256" key="15">
    <source>
        <dbReference type="ARBA" id="ARBA00037219"/>
    </source>
</evidence>
<dbReference type="SUPFAM" id="SSF158472">
    <property type="entry name" value="HAMP domain-like"/>
    <property type="match status" value="1"/>
</dbReference>
<evidence type="ECO:0000256" key="5">
    <source>
        <dbReference type="ARBA" id="ARBA00022553"/>
    </source>
</evidence>
<sequence length="456" mass="51470">MKSLYTKFLIITLTIMTLSSLIGFLISNIYYQNNLKLETDQKNTEIARSIASYAETTEEPNIYLSHTADTGYQLYLAGPGSSRFFGESFDENTLPKNTVEQVRNGDTYHGMENFPGEIFVTGFFANELKNSVGVPLTLDGEQYALFLRPDIKLLFNEIHILLGQMVGIIITVSLLAMLAWSGMLILPIRKLSRATMEIQEGSFHVRPDIQRKDEIGQLARNFNSMIGRLSEVDRLRRTFVTNVSHDIQTPLANIRGYSYSLEKNQLEEEEKKEHIRIIQEEAEHLSILSRQLLLLSSIENKDGHLPRETFDLRDQLTYLLHRYHWRINESGLALTYSLEEGGYAGSEDLLYTVWENLLSNAIKYSTPGGTISVSLENAEKGVTVTVKDEGIGMSTEETSRVFERFYRADPARSRTTEGTGLGLAIVKEVVDLHQGEVSIHSSPGEGTTFVVFLPHL</sequence>
<evidence type="ECO:0000256" key="6">
    <source>
        <dbReference type="ARBA" id="ARBA00022679"/>
    </source>
</evidence>
<organism evidence="20 21">
    <name type="scientific">Salimicrobium flavidum</name>
    <dbReference type="NCBI Taxonomy" id="570947"/>
    <lineage>
        <taxon>Bacteria</taxon>
        <taxon>Bacillati</taxon>
        <taxon>Bacillota</taxon>
        <taxon>Bacilli</taxon>
        <taxon>Bacillales</taxon>
        <taxon>Bacillaceae</taxon>
        <taxon>Salimicrobium</taxon>
    </lineage>
</organism>
<comment type="subcellular location">
    <subcellularLocation>
        <location evidence="2">Cell membrane</location>
        <topology evidence="2">Multi-pass membrane protein</topology>
    </subcellularLocation>
</comment>
<dbReference type="CDD" id="cd06225">
    <property type="entry name" value="HAMP"/>
    <property type="match status" value="1"/>
</dbReference>
<feature type="transmembrane region" description="Helical" evidence="17">
    <location>
        <begin position="7"/>
        <end position="31"/>
    </location>
</feature>
<proteinExistence type="predicted"/>
<dbReference type="InterPro" id="IPR036097">
    <property type="entry name" value="HisK_dim/P_sf"/>
</dbReference>
<evidence type="ECO:0000256" key="17">
    <source>
        <dbReference type="SAM" id="Phobius"/>
    </source>
</evidence>
<evidence type="ECO:0000259" key="18">
    <source>
        <dbReference type="PROSITE" id="PS50109"/>
    </source>
</evidence>
<protein>
    <recommendedName>
        <fullName evidence="16">Heme sensor protein HssS</fullName>
        <ecNumber evidence="3">2.7.13.3</ecNumber>
    </recommendedName>
</protein>
<keyword evidence="13" id="KW-0843">Virulence</keyword>
<dbReference type="InterPro" id="IPR003594">
    <property type="entry name" value="HATPase_dom"/>
</dbReference>
<feature type="domain" description="Histidine kinase" evidence="18">
    <location>
        <begin position="242"/>
        <end position="456"/>
    </location>
</feature>
<keyword evidence="8" id="KW-0547">Nucleotide-binding</keyword>
<dbReference type="AlphaFoldDB" id="A0A1N7JA25"/>
<evidence type="ECO:0000256" key="9">
    <source>
        <dbReference type="ARBA" id="ARBA00022777"/>
    </source>
</evidence>
<evidence type="ECO:0000256" key="4">
    <source>
        <dbReference type="ARBA" id="ARBA00022475"/>
    </source>
</evidence>
<dbReference type="SUPFAM" id="SSF47384">
    <property type="entry name" value="Homodimeric domain of signal transducing histidine kinase"/>
    <property type="match status" value="1"/>
</dbReference>
<name>A0A1N7JA25_9BACI</name>
<evidence type="ECO:0000256" key="3">
    <source>
        <dbReference type="ARBA" id="ARBA00012438"/>
    </source>
</evidence>
<dbReference type="InterPro" id="IPR003660">
    <property type="entry name" value="HAMP_dom"/>
</dbReference>
<dbReference type="Pfam" id="PF00512">
    <property type="entry name" value="HisKA"/>
    <property type="match status" value="1"/>
</dbReference>
<feature type="domain" description="HAMP" evidence="19">
    <location>
        <begin position="182"/>
        <end position="234"/>
    </location>
</feature>
<accession>A0A1N7JA25</accession>
<evidence type="ECO:0000256" key="14">
    <source>
        <dbReference type="ARBA" id="ARBA00023136"/>
    </source>
</evidence>
<dbReference type="SMART" id="SM00388">
    <property type="entry name" value="HisKA"/>
    <property type="match status" value="1"/>
</dbReference>
<dbReference type="Pfam" id="PF02518">
    <property type="entry name" value="HATPase_c"/>
    <property type="match status" value="1"/>
</dbReference>
<keyword evidence="12" id="KW-0902">Two-component regulatory system</keyword>
<evidence type="ECO:0000259" key="19">
    <source>
        <dbReference type="PROSITE" id="PS50885"/>
    </source>
</evidence>
<keyword evidence="7 17" id="KW-0812">Transmembrane</keyword>
<keyword evidence="4" id="KW-1003">Cell membrane</keyword>
<evidence type="ECO:0000313" key="20">
    <source>
        <dbReference type="EMBL" id="SIS46202.1"/>
    </source>
</evidence>
<keyword evidence="21" id="KW-1185">Reference proteome</keyword>
<dbReference type="FunFam" id="3.30.565.10:FF:000006">
    <property type="entry name" value="Sensor histidine kinase WalK"/>
    <property type="match status" value="1"/>
</dbReference>
<dbReference type="EMBL" id="FTOC01000004">
    <property type="protein sequence ID" value="SIS46202.1"/>
    <property type="molecule type" value="Genomic_DNA"/>
</dbReference>
<dbReference type="GO" id="GO:0005886">
    <property type="term" value="C:plasma membrane"/>
    <property type="evidence" value="ECO:0007669"/>
    <property type="project" value="UniProtKB-SubCell"/>
</dbReference>
<dbReference type="Gene3D" id="1.10.287.130">
    <property type="match status" value="1"/>
</dbReference>